<evidence type="ECO:0000259" key="3">
    <source>
        <dbReference type="PROSITE" id="PS50908"/>
    </source>
</evidence>
<dbReference type="InterPro" id="IPR040213">
    <property type="entry name" value="GIR2-like"/>
</dbReference>
<dbReference type="CDD" id="cd23823">
    <property type="entry name" value="RWD_GCN2"/>
    <property type="match status" value="1"/>
</dbReference>
<gene>
    <name evidence="4" type="ORF">P691DRAFT_700060</name>
</gene>
<dbReference type="Pfam" id="PF05773">
    <property type="entry name" value="RWD"/>
    <property type="match status" value="1"/>
</dbReference>
<comment type="caution">
    <text evidence="4">The sequence shown here is derived from an EMBL/GenBank/DDBJ whole genome shotgun (WGS) entry which is preliminary data.</text>
</comment>
<dbReference type="Pfam" id="PF16543">
    <property type="entry name" value="DFRP_C"/>
    <property type="match status" value="1"/>
</dbReference>
<dbReference type="EMBL" id="MU151092">
    <property type="protein sequence ID" value="KAF9451049.1"/>
    <property type="molecule type" value="Genomic_DNA"/>
</dbReference>
<keyword evidence="5" id="KW-1185">Reference proteome</keyword>
<accession>A0A9P5XIJ8</accession>
<feature type="region of interest" description="Disordered" evidence="2">
    <location>
        <begin position="199"/>
        <end position="238"/>
    </location>
</feature>
<protein>
    <submittedName>
        <fullName evidence="4">RWD-domain-containing protein</fullName>
    </submittedName>
</protein>
<reference evidence="4" key="1">
    <citation type="submission" date="2020-11" db="EMBL/GenBank/DDBJ databases">
        <authorList>
            <consortium name="DOE Joint Genome Institute"/>
            <person name="Ahrendt S."/>
            <person name="Riley R."/>
            <person name="Andreopoulos W."/>
            <person name="Labutti K."/>
            <person name="Pangilinan J."/>
            <person name="Ruiz-Duenas F.J."/>
            <person name="Barrasa J.M."/>
            <person name="Sanchez-Garcia M."/>
            <person name="Camarero S."/>
            <person name="Miyauchi S."/>
            <person name="Serrano A."/>
            <person name="Linde D."/>
            <person name="Babiker R."/>
            <person name="Drula E."/>
            <person name="Ayuso-Fernandez I."/>
            <person name="Pacheco R."/>
            <person name="Padilla G."/>
            <person name="Ferreira P."/>
            <person name="Barriuso J."/>
            <person name="Kellner H."/>
            <person name="Castanera R."/>
            <person name="Alfaro M."/>
            <person name="Ramirez L."/>
            <person name="Pisabarro A.G."/>
            <person name="Kuo A."/>
            <person name="Tritt A."/>
            <person name="Lipzen A."/>
            <person name="He G."/>
            <person name="Yan M."/>
            <person name="Ng V."/>
            <person name="Cullen D."/>
            <person name="Martin F."/>
            <person name="Rosso M.-N."/>
            <person name="Henrissat B."/>
            <person name="Hibbett D."/>
            <person name="Martinez A.T."/>
            <person name="Grigoriev I.V."/>
        </authorList>
    </citation>
    <scope>NUCLEOTIDE SEQUENCE</scope>
    <source>
        <strain evidence="4">MF-IS2</strain>
    </source>
</reference>
<feature type="domain" description="RWD" evidence="3">
    <location>
        <begin position="8"/>
        <end position="112"/>
    </location>
</feature>
<name>A0A9P5XIJ8_9AGAR</name>
<feature type="coiled-coil region" evidence="1">
    <location>
        <begin position="102"/>
        <end position="140"/>
    </location>
</feature>
<dbReference type="Gene3D" id="3.10.110.10">
    <property type="entry name" value="Ubiquitin Conjugating Enzyme"/>
    <property type="match status" value="1"/>
</dbReference>
<dbReference type="InterPro" id="IPR006575">
    <property type="entry name" value="RWD_dom"/>
</dbReference>
<proteinExistence type="predicted"/>
<feature type="compositionally biased region" description="Basic and acidic residues" evidence="2">
    <location>
        <begin position="161"/>
        <end position="183"/>
    </location>
</feature>
<evidence type="ECO:0000313" key="4">
    <source>
        <dbReference type="EMBL" id="KAF9451049.1"/>
    </source>
</evidence>
<evidence type="ECO:0000313" key="5">
    <source>
        <dbReference type="Proteomes" id="UP000807342"/>
    </source>
</evidence>
<feature type="compositionally biased region" description="Acidic residues" evidence="2">
    <location>
        <begin position="225"/>
        <end position="238"/>
    </location>
</feature>
<dbReference type="AlphaFoldDB" id="A0A9P5XIJ8"/>
<dbReference type="SMART" id="SM00591">
    <property type="entry name" value="RWD"/>
    <property type="match status" value="1"/>
</dbReference>
<evidence type="ECO:0000256" key="2">
    <source>
        <dbReference type="SAM" id="MobiDB-lite"/>
    </source>
</evidence>
<sequence length="238" mass="27564">MSSDVLAEELEVLEAIYPTELTKLSDTDVQIDAEPEDVEDGTEPLKITLKVHYTNDYPQSLPELSLDPVDTEFSDEEIDRLLQGLRDVGEDNLGMAMTFTLVSHLREQLAQLLRERIEKRNKEEQEKERLELEAARTRGTPVTVVSFNAWKAKFDKEMAQRKSVEEEEKLKASSPKEREEYRKYTTRLTGRQLFERNRHLEDEGLMEDGTVSVDASQYERTRLEEQEEDEGVTFSDSD</sequence>
<dbReference type="InterPro" id="IPR032378">
    <property type="entry name" value="ZC3H15/TMA46_C"/>
</dbReference>
<dbReference type="OrthoDB" id="277175at2759"/>
<dbReference type="PANTHER" id="PTHR12292">
    <property type="entry name" value="RWD DOMAIN-CONTAINING PROTEIN"/>
    <property type="match status" value="1"/>
</dbReference>
<dbReference type="Proteomes" id="UP000807342">
    <property type="component" value="Unassembled WGS sequence"/>
</dbReference>
<dbReference type="SUPFAM" id="SSF54495">
    <property type="entry name" value="UBC-like"/>
    <property type="match status" value="1"/>
</dbReference>
<dbReference type="InterPro" id="IPR016135">
    <property type="entry name" value="UBQ-conjugating_enzyme/RWD"/>
</dbReference>
<organism evidence="4 5">
    <name type="scientific">Macrolepiota fuliginosa MF-IS2</name>
    <dbReference type="NCBI Taxonomy" id="1400762"/>
    <lineage>
        <taxon>Eukaryota</taxon>
        <taxon>Fungi</taxon>
        <taxon>Dikarya</taxon>
        <taxon>Basidiomycota</taxon>
        <taxon>Agaricomycotina</taxon>
        <taxon>Agaricomycetes</taxon>
        <taxon>Agaricomycetidae</taxon>
        <taxon>Agaricales</taxon>
        <taxon>Agaricineae</taxon>
        <taxon>Agaricaceae</taxon>
        <taxon>Macrolepiota</taxon>
    </lineage>
</organism>
<keyword evidence="1" id="KW-0175">Coiled coil</keyword>
<dbReference type="PROSITE" id="PS50908">
    <property type="entry name" value="RWD"/>
    <property type="match status" value="1"/>
</dbReference>
<evidence type="ECO:0000256" key="1">
    <source>
        <dbReference type="SAM" id="Coils"/>
    </source>
</evidence>
<feature type="region of interest" description="Disordered" evidence="2">
    <location>
        <begin position="161"/>
        <end position="184"/>
    </location>
</feature>